<proteinExistence type="predicted"/>
<dbReference type="AlphaFoldDB" id="A0A266N4D4"/>
<dbReference type="EMBL" id="NQKI01000060">
    <property type="protein sequence ID" value="OZY57358.1"/>
    <property type="molecule type" value="Genomic_DNA"/>
</dbReference>
<protein>
    <submittedName>
        <fullName evidence="1">Uncharacterized protein</fullName>
    </submittedName>
</protein>
<accession>A0A266N4D4</accession>
<dbReference type="Proteomes" id="UP000215788">
    <property type="component" value="Unassembled WGS sequence"/>
</dbReference>
<evidence type="ECO:0000313" key="2">
    <source>
        <dbReference type="Proteomes" id="UP000215788"/>
    </source>
</evidence>
<evidence type="ECO:0000313" key="1">
    <source>
        <dbReference type="EMBL" id="OZY57358.1"/>
    </source>
</evidence>
<sequence>MPLNLKSQPQLVGGFAVGLEGVTGAGSGAMAMANTGAVVNGVTGALRLFANSSGAQVQLIIPTGAFKIWCGFDVQVA</sequence>
<comment type="caution">
    <text evidence="1">The sequence shown here is derived from an EMBL/GenBank/DDBJ whole genome shotgun (WGS) entry which is preliminary data.</text>
</comment>
<gene>
    <name evidence="1" type="ORF">CJF39_21925</name>
</gene>
<reference evidence="1 2" key="1">
    <citation type="submission" date="2017-08" db="EMBL/GenBank/DDBJ databases">
        <title>Genomic and metabolic characterisation of spoilage-associated Pseudomonas species.</title>
        <authorList>
            <person name="Stanborough T."/>
            <person name="Fegan N."/>
            <person name="Powell S.M."/>
            <person name="Singh T."/>
            <person name="Tamplin M.L."/>
            <person name="Chandry P.S."/>
        </authorList>
    </citation>
    <scope>NUCLEOTIDE SEQUENCE [LARGE SCALE GENOMIC DNA]</scope>
    <source>
        <strain evidence="1 2">L1802</strain>
    </source>
</reference>
<name>A0A266N4D4_9PSED</name>
<organism evidence="1 2">
    <name type="scientific">Pseudomonas lundensis</name>
    <dbReference type="NCBI Taxonomy" id="86185"/>
    <lineage>
        <taxon>Bacteria</taxon>
        <taxon>Pseudomonadati</taxon>
        <taxon>Pseudomonadota</taxon>
        <taxon>Gammaproteobacteria</taxon>
        <taxon>Pseudomonadales</taxon>
        <taxon>Pseudomonadaceae</taxon>
        <taxon>Pseudomonas</taxon>
    </lineage>
</organism>